<keyword evidence="5 6" id="KW-0472">Membrane</keyword>
<dbReference type="GO" id="GO:0015205">
    <property type="term" value="F:nucleobase transmembrane transporter activity"/>
    <property type="evidence" value="ECO:0007669"/>
    <property type="project" value="TreeGrafter"/>
</dbReference>
<evidence type="ECO:0000256" key="4">
    <source>
        <dbReference type="ARBA" id="ARBA00022989"/>
    </source>
</evidence>
<evidence type="ECO:0000256" key="2">
    <source>
        <dbReference type="ARBA" id="ARBA00008974"/>
    </source>
</evidence>
<comment type="caution">
    <text evidence="7">The sequence shown here is derived from an EMBL/GenBank/DDBJ whole genome shotgun (WGS) entry which is preliminary data.</text>
</comment>
<feature type="transmembrane region" description="Helical" evidence="6">
    <location>
        <begin position="33"/>
        <end position="56"/>
    </location>
</feature>
<feature type="transmembrane region" description="Helical" evidence="6">
    <location>
        <begin position="76"/>
        <end position="92"/>
    </location>
</feature>
<dbReference type="Gene3D" id="1.10.4160.10">
    <property type="entry name" value="Hydantoin permease"/>
    <property type="match status" value="1"/>
</dbReference>
<comment type="subcellular location">
    <subcellularLocation>
        <location evidence="1">Membrane</location>
        <topology evidence="1">Multi-pass membrane protein</topology>
    </subcellularLocation>
</comment>
<evidence type="ECO:0000256" key="3">
    <source>
        <dbReference type="ARBA" id="ARBA00022692"/>
    </source>
</evidence>
<dbReference type="EMBL" id="JAAKZW010000080">
    <property type="protein sequence ID" value="NGO77888.1"/>
    <property type="molecule type" value="Genomic_DNA"/>
</dbReference>
<organism evidence="7 8">
    <name type="scientific">Streptomyces mesophilus</name>
    <dbReference type="NCBI Taxonomy" id="1775132"/>
    <lineage>
        <taxon>Bacteria</taxon>
        <taxon>Bacillati</taxon>
        <taxon>Actinomycetota</taxon>
        <taxon>Actinomycetes</taxon>
        <taxon>Kitasatosporales</taxon>
        <taxon>Streptomycetaceae</taxon>
        <taxon>Streptomyces</taxon>
    </lineage>
</organism>
<keyword evidence="8" id="KW-1185">Reference proteome</keyword>
<accession>A0A6G4XKE5</accession>
<protein>
    <submittedName>
        <fullName evidence="7">Uncharacterized protein</fullName>
    </submittedName>
</protein>
<proteinExistence type="inferred from homology"/>
<gene>
    <name evidence="7" type="ORF">G6045_19815</name>
</gene>
<evidence type="ECO:0000313" key="7">
    <source>
        <dbReference type="EMBL" id="NGO77888.1"/>
    </source>
</evidence>
<dbReference type="PANTHER" id="PTHR30618">
    <property type="entry name" value="NCS1 FAMILY PURINE/PYRIMIDINE TRANSPORTER"/>
    <property type="match status" value="1"/>
</dbReference>
<dbReference type="PANTHER" id="PTHR30618:SF0">
    <property type="entry name" value="PURINE-URACIL PERMEASE NCS1"/>
    <property type="match status" value="1"/>
</dbReference>
<dbReference type="InterPro" id="IPR001248">
    <property type="entry name" value="Pur-cyt_permease"/>
</dbReference>
<evidence type="ECO:0000313" key="8">
    <source>
        <dbReference type="Proteomes" id="UP000481109"/>
    </source>
</evidence>
<reference evidence="7 8" key="1">
    <citation type="submission" date="2020-02" db="EMBL/GenBank/DDBJ databases">
        <title>Whole-genome analyses of novel actinobacteria.</title>
        <authorList>
            <person name="Sahin N."/>
            <person name="Tokatli A."/>
        </authorList>
    </citation>
    <scope>NUCLEOTIDE SEQUENCE [LARGE SCALE GENOMIC DNA]</scope>
    <source>
        <strain evidence="7 8">YC504</strain>
    </source>
</reference>
<evidence type="ECO:0000256" key="6">
    <source>
        <dbReference type="SAM" id="Phobius"/>
    </source>
</evidence>
<dbReference type="Proteomes" id="UP000481109">
    <property type="component" value="Unassembled WGS sequence"/>
</dbReference>
<dbReference type="Pfam" id="PF02133">
    <property type="entry name" value="Transp_cyt_pur"/>
    <property type="match status" value="1"/>
</dbReference>
<name>A0A6G4XKE5_9ACTN</name>
<dbReference type="GO" id="GO:0005886">
    <property type="term" value="C:plasma membrane"/>
    <property type="evidence" value="ECO:0007669"/>
    <property type="project" value="TreeGrafter"/>
</dbReference>
<dbReference type="AlphaFoldDB" id="A0A6G4XKE5"/>
<comment type="similarity">
    <text evidence="2">Belongs to the purine-cytosine permease (2.A.39) family.</text>
</comment>
<keyword evidence="3 6" id="KW-0812">Transmembrane</keyword>
<evidence type="ECO:0000256" key="1">
    <source>
        <dbReference type="ARBA" id="ARBA00004141"/>
    </source>
</evidence>
<keyword evidence="4 6" id="KW-1133">Transmembrane helix</keyword>
<evidence type="ECO:0000256" key="5">
    <source>
        <dbReference type="ARBA" id="ARBA00023136"/>
    </source>
</evidence>
<sequence>MSSITDYLLLRRTRLALRELYVKEGRYWYSGGWNWRAVLAFTVGALLAVGGSHSAPGKGPFPEDGLIPFLKPLSDYGWAVGLASAAVLYLVLSSRRGVDDRLVEDRQAQ</sequence>
<dbReference type="InterPro" id="IPR045225">
    <property type="entry name" value="Uracil/uridine/allantoin_perm"/>
</dbReference>